<keyword evidence="3" id="KW-0833">Ubl conjugation pathway</keyword>
<dbReference type="InterPro" id="IPR015943">
    <property type="entry name" value="WD40/YVTN_repeat-like_dom_sf"/>
</dbReference>
<dbReference type="Pfam" id="PF00400">
    <property type="entry name" value="WD40"/>
    <property type="match status" value="5"/>
</dbReference>
<dbReference type="FunFam" id="2.130.10.10:FF:001203">
    <property type="entry name" value="F-box/WD repeat-containing protein 1A"/>
    <property type="match status" value="1"/>
</dbReference>
<dbReference type="InterPro" id="IPR019775">
    <property type="entry name" value="WD40_repeat_CS"/>
</dbReference>
<name>A0A9N8W6I7_9GLOM</name>
<dbReference type="AlphaFoldDB" id="A0A9N8W6I7"/>
<gene>
    <name evidence="5" type="ORF">RFULGI_LOCUS1238</name>
</gene>
<feature type="repeat" description="WD" evidence="4">
    <location>
        <begin position="191"/>
        <end position="230"/>
    </location>
</feature>
<evidence type="ECO:0000256" key="2">
    <source>
        <dbReference type="ARBA" id="ARBA00022737"/>
    </source>
</evidence>
<dbReference type="PANTHER" id="PTHR19872">
    <property type="entry name" value="UBIQUITIN LIGASE SPECIFICITY FACTOR/HREP PROTEIN"/>
    <property type="match status" value="1"/>
</dbReference>
<organism evidence="5 6">
    <name type="scientific">Racocetra fulgida</name>
    <dbReference type="NCBI Taxonomy" id="60492"/>
    <lineage>
        <taxon>Eukaryota</taxon>
        <taxon>Fungi</taxon>
        <taxon>Fungi incertae sedis</taxon>
        <taxon>Mucoromycota</taxon>
        <taxon>Glomeromycotina</taxon>
        <taxon>Glomeromycetes</taxon>
        <taxon>Diversisporales</taxon>
        <taxon>Gigasporaceae</taxon>
        <taxon>Racocetra</taxon>
    </lineage>
</organism>
<dbReference type="SMART" id="SM00320">
    <property type="entry name" value="WD40"/>
    <property type="match status" value="5"/>
</dbReference>
<dbReference type="PROSITE" id="PS00678">
    <property type="entry name" value="WD_REPEATS_1"/>
    <property type="match status" value="5"/>
</dbReference>
<evidence type="ECO:0000313" key="6">
    <source>
        <dbReference type="Proteomes" id="UP000789396"/>
    </source>
</evidence>
<feature type="repeat" description="WD" evidence="4">
    <location>
        <begin position="231"/>
        <end position="270"/>
    </location>
</feature>
<dbReference type="PROSITE" id="PS50082">
    <property type="entry name" value="WD_REPEATS_2"/>
    <property type="match status" value="5"/>
</dbReference>
<evidence type="ECO:0000256" key="3">
    <source>
        <dbReference type="ARBA" id="ARBA00022786"/>
    </source>
</evidence>
<keyword evidence="1 4" id="KW-0853">WD repeat</keyword>
<proteinExistence type="predicted"/>
<dbReference type="InterPro" id="IPR051075">
    <property type="entry name" value="SCF_subunit_WD-repeat"/>
</dbReference>
<dbReference type="EMBL" id="CAJVPZ010000701">
    <property type="protein sequence ID" value="CAG8473838.1"/>
    <property type="molecule type" value="Genomic_DNA"/>
</dbReference>
<keyword evidence="6" id="KW-1185">Reference proteome</keyword>
<accession>A0A9N8W6I7</accession>
<keyword evidence="2" id="KW-0677">Repeat</keyword>
<feature type="non-terminal residue" evidence="5">
    <location>
        <position position="1"/>
    </location>
</feature>
<dbReference type="PROSITE" id="PS50294">
    <property type="entry name" value="WD_REPEATS_REGION"/>
    <property type="match status" value="5"/>
</dbReference>
<evidence type="ECO:0000256" key="1">
    <source>
        <dbReference type="ARBA" id="ARBA00022574"/>
    </source>
</evidence>
<dbReference type="Gene3D" id="2.130.10.10">
    <property type="entry name" value="YVTN repeat-like/Quinoprotein amine dehydrogenase"/>
    <property type="match status" value="2"/>
</dbReference>
<comment type="caution">
    <text evidence="5">The sequence shown here is derived from an EMBL/GenBank/DDBJ whole genome shotgun (WGS) entry which is preliminary data.</text>
</comment>
<feature type="repeat" description="WD" evidence="4">
    <location>
        <begin position="72"/>
        <end position="111"/>
    </location>
</feature>
<dbReference type="PRINTS" id="PR00320">
    <property type="entry name" value="GPROTEINBRPT"/>
</dbReference>
<protein>
    <submittedName>
        <fullName evidence="5">10375_t:CDS:1</fullName>
    </submittedName>
</protein>
<reference evidence="5" key="1">
    <citation type="submission" date="2021-06" db="EMBL/GenBank/DDBJ databases">
        <authorList>
            <person name="Kallberg Y."/>
            <person name="Tangrot J."/>
            <person name="Rosling A."/>
        </authorList>
    </citation>
    <scope>NUCLEOTIDE SEQUENCE</scope>
    <source>
        <strain evidence="5">IN212</strain>
    </source>
</reference>
<dbReference type="InterPro" id="IPR001680">
    <property type="entry name" value="WD40_rpt"/>
</dbReference>
<dbReference type="InterPro" id="IPR036322">
    <property type="entry name" value="WD40_repeat_dom_sf"/>
</dbReference>
<dbReference type="OrthoDB" id="19711at2759"/>
<dbReference type="InterPro" id="IPR020472">
    <property type="entry name" value="WD40_PAC1"/>
</dbReference>
<feature type="repeat" description="WD" evidence="4">
    <location>
        <begin position="112"/>
        <end position="144"/>
    </location>
</feature>
<dbReference type="PANTHER" id="PTHR19872:SF9">
    <property type="entry name" value="UBIQUITIN-BINDING SDF UBIQUITIN LIGASE COMPLEX SUBUNIT"/>
    <property type="match status" value="1"/>
</dbReference>
<feature type="repeat" description="WD" evidence="4">
    <location>
        <begin position="271"/>
        <end position="310"/>
    </location>
</feature>
<evidence type="ECO:0000256" key="4">
    <source>
        <dbReference type="PROSITE-ProRule" id="PRU00221"/>
    </source>
</evidence>
<evidence type="ECO:0000313" key="5">
    <source>
        <dbReference type="EMBL" id="CAG8473838.1"/>
    </source>
</evidence>
<dbReference type="CDD" id="cd00200">
    <property type="entry name" value="WD40"/>
    <property type="match status" value="1"/>
</dbReference>
<dbReference type="Proteomes" id="UP000789396">
    <property type="component" value="Unassembled WGS sequence"/>
</dbReference>
<dbReference type="SUPFAM" id="SSF50978">
    <property type="entry name" value="WD40 repeat-like"/>
    <property type="match status" value="1"/>
</dbReference>
<sequence length="316" mass="35814">MKSPRHTLLGKSRFFNKIFAKNINDDSKDRGITRRQLSPTKYHQNYSEVEDEGFYTVEDSATKIGDCEKTYLNGHSDSVYCIQFDEHKIVTGSRDKTIKFWDIKTGECFQTLYGHELSVLCLQYNDKIMVSGSSDKTIIIWDMQRVGMPKGNNSVIQLRHLTGHSAGVLDICFDDFYIVSCSKDSTCLRTLTGHRGPVNAVQLHGNRIISASGDALIKLWNLESGEFLKDFIGHTRGLACVQFDGKWVVSGSNDKTIKIWDVETAQCVRTLEGHTDLVRTLHFDEDKIVSGSYDQTVKVWELKTGKQLLDFKEGHT</sequence>